<keyword evidence="1" id="KW-0472">Membrane</keyword>
<protein>
    <submittedName>
        <fullName evidence="2">Uncharacterized protein</fullName>
    </submittedName>
</protein>
<keyword evidence="1" id="KW-1133">Transmembrane helix</keyword>
<reference evidence="2" key="1">
    <citation type="journal article" date="2018" name="Genome Biol.">
        <title>SKESA: strategic k-mer extension for scrupulous assemblies.</title>
        <authorList>
            <person name="Souvorov A."/>
            <person name="Agarwala R."/>
            <person name="Lipman D.J."/>
        </authorList>
    </citation>
    <scope>NUCLEOTIDE SEQUENCE</scope>
    <source>
        <strain evidence="2">SAL-16-0093</strain>
    </source>
</reference>
<dbReference type="AlphaFoldDB" id="A0A704AEM4"/>
<dbReference type="EMBL" id="DAAMRJ010000116">
    <property type="protein sequence ID" value="HAC7862681.1"/>
    <property type="molecule type" value="Genomic_DNA"/>
</dbReference>
<accession>A0A704AEM4</accession>
<feature type="transmembrane region" description="Helical" evidence="1">
    <location>
        <begin position="37"/>
        <end position="58"/>
    </location>
</feature>
<comment type="caution">
    <text evidence="2">The sequence shown here is derived from an EMBL/GenBank/DDBJ whole genome shotgun (WGS) entry which is preliminary data.</text>
</comment>
<name>A0A704AEM4_SALEN</name>
<evidence type="ECO:0000313" key="2">
    <source>
        <dbReference type="EMBL" id="HAC7862681.1"/>
    </source>
</evidence>
<organism evidence="2">
    <name type="scientific">Salmonella enteritidis</name>
    <dbReference type="NCBI Taxonomy" id="149539"/>
    <lineage>
        <taxon>Bacteria</taxon>
        <taxon>Pseudomonadati</taxon>
        <taxon>Pseudomonadota</taxon>
        <taxon>Gammaproteobacteria</taxon>
        <taxon>Enterobacterales</taxon>
        <taxon>Enterobacteriaceae</taxon>
        <taxon>Salmonella</taxon>
    </lineage>
</organism>
<proteinExistence type="predicted"/>
<gene>
    <name evidence="2" type="ORF">G0G07_22605</name>
</gene>
<keyword evidence="1" id="KW-0812">Transmembrane</keyword>
<reference evidence="2" key="2">
    <citation type="submission" date="2018-09" db="EMBL/GenBank/DDBJ databases">
        <authorList>
            <consortium name="NCBI Pathogen Detection Project"/>
        </authorList>
    </citation>
    <scope>NUCLEOTIDE SEQUENCE</scope>
    <source>
        <strain evidence="2">SAL-16-0093</strain>
    </source>
</reference>
<evidence type="ECO:0000256" key="1">
    <source>
        <dbReference type="SAM" id="Phobius"/>
    </source>
</evidence>
<sequence>AAVSPAQRHHFPPAVQARHHDHGRLMRIEFVARSEQFFLLCWYFLFKTVLSGSCYVQGMEQKERMTSR</sequence>
<feature type="non-terminal residue" evidence="2">
    <location>
        <position position="1"/>
    </location>
</feature>